<dbReference type="PANTHER" id="PTHR12403">
    <property type="entry name" value="TRAFFICKING PROTEIN PARTICLE COMPLEX SUBUNIT 2"/>
    <property type="match status" value="1"/>
</dbReference>
<dbReference type="Pfam" id="PF04628">
    <property type="entry name" value="Sedlin_N"/>
    <property type="match status" value="1"/>
</dbReference>
<sequence>MAVCVAIIGKNNAPRYFSCLDSDNELELQYEVHAALDVVEERLSAVKDSKELYLGQLYSTESYKIFGYVTNTKVKFIIVINSSSTSLRDNEVRTMFKRLHSLYSNAICNPFCAPGDEIISKKFSDYVNIIVNGNAVHK</sequence>
<evidence type="ECO:0000313" key="5">
    <source>
        <dbReference type="EMBL" id="NOV48015.1"/>
    </source>
</evidence>
<dbReference type="GO" id="GO:0048471">
    <property type="term" value="C:perinuclear region of cytoplasm"/>
    <property type="evidence" value="ECO:0007669"/>
    <property type="project" value="UniProtKB-SubCell"/>
</dbReference>
<proteinExistence type="inferred from homology"/>
<keyword evidence="3" id="KW-0931">ER-Golgi transport</keyword>
<evidence type="ECO:0000256" key="3">
    <source>
        <dbReference type="ARBA" id="ARBA00022892"/>
    </source>
</evidence>
<keyword evidence="3" id="KW-0813">Transport</keyword>
<comment type="subcellular location">
    <subcellularLocation>
        <location evidence="1">Cytoplasm</location>
        <location evidence="1">Perinuclear region</location>
    </subcellularLocation>
</comment>
<name>A0A6M2DNX3_XENCH</name>
<protein>
    <recommendedName>
        <fullName evidence="4">Trafficking protein particle complex subunit 2-like protein</fullName>
    </recommendedName>
</protein>
<evidence type="ECO:0000256" key="4">
    <source>
        <dbReference type="ARBA" id="ARBA00024408"/>
    </source>
</evidence>
<evidence type="ECO:0000256" key="1">
    <source>
        <dbReference type="ARBA" id="ARBA00004556"/>
    </source>
</evidence>
<dbReference type="CDD" id="cd14854">
    <property type="entry name" value="TRAPPC2L"/>
    <property type="match status" value="1"/>
</dbReference>
<dbReference type="AlphaFoldDB" id="A0A6M2DNX3"/>
<organism evidence="5">
    <name type="scientific">Xenopsylla cheopis</name>
    <name type="common">Oriental rat flea</name>
    <name type="synonym">Pulex cheopis</name>
    <dbReference type="NCBI Taxonomy" id="163159"/>
    <lineage>
        <taxon>Eukaryota</taxon>
        <taxon>Metazoa</taxon>
        <taxon>Ecdysozoa</taxon>
        <taxon>Arthropoda</taxon>
        <taxon>Hexapoda</taxon>
        <taxon>Insecta</taxon>
        <taxon>Pterygota</taxon>
        <taxon>Neoptera</taxon>
        <taxon>Endopterygota</taxon>
        <taxon>Siphonaptera</taxon>
        <taxon>Pulicidae</taxon>
        <taxon>Xenopsyllinae</taxon>
        <taxon>Xenopsylla</taxon>
    </lineage>
</organism>
<dbReference type="Gene3D" id="3.30.450.70">
    <property type="match status" value="1"/>
</dbReference>
<comment type="similarity">
    <text evidence="2">Belongs to the TRAPP small subunits family. Sedlin subfamily.</text>
</comment>
<reference evidence="5" key="1">
    <citation type="submission" date="2020-03" db="EMBL/GenBank/DDBJ databases">
        <title>Transcriptomic Profiling of the Digestive Tract of the Rat Flea, Xenopsylla cheopis, Following Blood Feeding and Infection with Yersinia pestis.</title>
        <authorList>
            <person name="Bland D.M."/>
            <person name="Martens C.A."/>
            <person name="Virtaneva K."/>
            <person name="Kanakabandi K."/>
            <person name="Long D."/>
            <person name="Rosenke R."/>
            <person name="Saturday G.A."/>
            <person name="Hoyt F.H."/>
            <person name="Bruno D.P."/>
            <person name="Ribeiro J.M.C."/>
            <person name="Hinnebusch J."/>
        </authorList>
    </citation>
    <scope>NUCLEOTIDE SEQUENCE</scope>
</reference>
<dbReference type="InterPro" id="IPR044760">
    <property type="entry name" value="TRAPPC2L"/>
</dbReference>
<accession>A0A6M2DNX3</accession>
<dbReference type="InterPro" id="IPR011012">
    <property type="entry name" value="Longin-like_dom_sf"/>
</dbReference>
<dbReference type="SUPFAM" id="SSF64356">
    <property type="entry name" value="SNARE-like"/>
    <property type="match status" value="1"/>
</dbReference>
<dbReference type="GO" id="GO:0006888">
    <property type="term" value="P:endoplasmic reticulum to Golgi vesicle-mediated transport"/>
    <property type="evidence" value="ECO:0007669"/>
    <property type="project" value="InterPro"/>
</dbReference>
<dbReference type="EMBL" id="GIIL01004289">
    <property type="protein sequence ID" value="NOV48015.1"/>
    <property type="molecule type" value="Transcribed_RNA"/>
</dbReference>
<evidence type="ECO:0000256" key="2">
    <source>
        <dbReference type="ARBA" id="ARBA00006626"/>
    </source>
</evidence>
<dbReference type="InterPro" id="IPR006722">
    <property type="entry name" value="Sedlin"/>
</dbReference>